<evidence type="ECO:0000313" key="7">
    <source>
        <dbReference type="EMBL" id="SHG38925.1"/>
    </source>
</evidence>
<evidence type="ECO:0000313" key="8">
    <source>
        <dbReference type="Proteomes" id="UP000184501"/>
    </source>
</evidence>
<dbReference type="PANTHER" id="PTHR35005">
    <property type="entry name" value="3-DEHYDRO-SCYLLO-INOSOSE HYDROLASE"/>
    <property type="match status" value="1"/>
</dbReference>
<dbReference type="AlphaFoldDB" id="Q2MEX0"/>
<keyword evidence="8" id="KW-1185">Reference proteome</keyword>
<evidence type="ECO:0000256" key="2">
    <source>
        <dbReference type="ARBA" id="ARBA00022723"/>
    </source>
</evidence>
<name>Q2MEX0_STRHI</name>
<evidence type="ECO:0000256" key="1">
    <source>
        <dbReference type="ARBA" id="ARBA00001947"/>
    </source>
</evidence>
<dbReference type="OrthoDB" id="9801445at2"/>
<keyword evidence="4" id="KW-0862">Zinc</keyword>
<dbReference type="SMR" id="Q2MEX0"/>
<accession>Q2MEX0</accession>
<keyword evidence="2" id="KW-0479">Metal-binding</keyword>
<dbReference type="EMBL" id="FQVN01000008">
    <property type="protein sequence ID" value="SHG38925.1"/>
    <property type="molecule type" value="Genomic_DNA"/>
</dbReference>
<gene>
    <name evidence="6" type="primary">aprP</name>
    <name evidence="7" type="ORF">SAMN05444320_108250</name>
    <name evidence="6" type="ORF">ShinN01.19c</name>
</gene>
<comment type="cofactor">
    <cofactor evidence="1">
        <name>Zn(2+)</name>
        <dbReference type="ChEBI" id="CHEBI:29105"/>
    </cofactor>
</comment>
<dbReference type="InterPro" id="IPR003785">
    <property type="entry name" value="Creatininase/forma_Hydrolase"/>
</dbReference>
<organism evidence="6">
    <name type="scientific">Streptoalloteichus hindustanus</name>
    <dbReference type="NCBI Taxonomy" id="2017"/>
    <lineage>
        <taxon>Bacteria</taxon>
        <taxon>Bacillati</taxon>
        <taxon>Actinomycetota</taxon>
        <taxon>Actinomycetes</taxon>
        <taxon>Pseudonocardiales</taxon>
        <taxon>Pseudonocardiaceae</taxon>
        <taxon>Streptoalloteichus</taxon>
    </lineage>
</organism>
<dbReference type="Proteomes" id="UP000184501">
    <property type="component" value="Unassembled WGS sequence"/>
</dbReference>
<evidence type="ECO:0000256" key="4">
    <source>
        <dbReference type="ARBA" id="ARBA00022833"/>
    </source>
</evidence>
<sequence>MTTADSAATSATTAPADEVRYDRLLPREFEARLAAAPVAYVPVGSLEWHSAHMPYGVDTDKATAICERAARRHGGIVLPGSPWGFMQGNWRGATHPGLRVETIFQLYTDILRGLSTVGFRAAVVVSGHWTTKQTIPIACALERVRNETGLRGMVTFDGSDDDCGFDPELHLDMDHAGALETSVYGALFPENVHLERLDELDLSDLPGRECHLTRSGIQGRDPREHADFERGRWHVDQVVDLLGAEARRLLAEAEAAPAEAVPGAESAPPAGG</sequence>
<dbReference type="SUPFAM" id="SSF102215">
    <property type="entry name" value="Creatininase"/>
    <property type="match status" value="1"/>
</dbReference>
<dbReference type="STRING" id="2017.SAMN05444320_108250"/>
<reference evidence="7 8" key="2">
    <citation type="submission" date="2016-11" db="EMBL/GenBank/DDBJ databases">
        <authorList>
            <person name="Jaros S."/>
            <person name="Januszkiewicz K."/>
            <person name="Wedrychowicz H."/>
        </authorList>
    </citation>
    <scope>NUCLEOTIDE SEQUENCE [LARGE SCALE GENOMIC DNA]</scope>
    <source>
        <strain evidence="7 8">DSM 44523</strain>
    </source>
</reference>
<dbReference type="InterPro" id="IPR024087">
    <property type="entry name" value="Creatininase-like_sf"/>
</dbReference>
<dbReference type="PANTHER" id="PTHR35005:SF1">
    <property type="entry name" value="2-AMINO-5-FORMYLAMINO-6-RIBOSYLAMINOPYRIMIDIN-4(3H)-ONE 5'-MONOPHOSPHATE DEFORMYLASE"/>
    <property type="match status" value="1"/>
</dbReference>
<evidence type="ECO:0000256" key="3">
    <source>
        <dbReference type="ARBA" id="ARBA00022801"/>
    </source>
</evidence>
<dbReference type="GO" id="GO:0016811">
    <property type="term" value="F:hydrolase activity, acting on carbon-nitrogen (but not peptide) bonds, in linear amides"/>
    <property type="evidence" value="ECO:0007669"/>
    <property type="project" value="TreeGrafter"/>
</dbReference>
<dbReference type="GO" id="GO:0046872">
    <property type="term" value="F:metal ion binding"/>
    <property type="evidence" value="ECO:0007669"/>
    <property type="project" value="UniProtKB-KW"/>
</dbReference>
<protein>
    <submittedName>
        <fullName evidence="7">Creatinine amidohydrolase/Fe(II)-dependent formamide hydrolase involved in riboflavin and F420 biosynthesis</fullName>
    </submittedName>
    <submittedName>
        <fullName evidence="6">Putative amidohydrolase</fullName>
    </submittedName>
</protein>
<reference evidence="6" key="1">
    <citation type="submission" date="2005-01" db="EMBL/GenBank/DDBJ databases">
        <title>Comparison of the "mixed" gene clusters for the biosynthesis of the aminoglycoside antibiotics apramycin (Streptoalloteichus hindustanus DSM 44523 and Streptomyces tenebrarius DSM 40477)and hygromycin B (Streptomyces hygroscopicus subsp. hygroscopicus DSM 40578), which contain genes related to both the biosynthesis of other aminoglycosides and cell-wall sugars.</title>
        <authorList>
            <person name="Aboshanab K.M."/>
            <person name="Schmidt-Beissner H."/>
            <person name="Wehmeier U.F."/>
            <person name="Welzel K."/>
            <person name="Vente A."/>
            <person name="Piepersberg W."/>
        </authorList>
    </citation>
    <scope>NUCLEOTIDE SEQUENCE</scope>
    <source>
        <strain evidence="6">Type strain:DSM 44523</strain>
    </source>
</reference>
<evidence type="ECO:0000313" key="6">
    <source>
        <dbReference type="EMBL" id="CAI47654.1"/>
    </source>
</evidence>
<dbReference type="RefSeq" id="WP_073487306.1">
    <property type="nucleotide sequence ID" value="NZ_FQVN01000008.1"/>
</dbReference>
<keyword evidence="3 6" id="KW-0378">Hydrolase</keyword>
<dbReference type="Gene3D" id="3.40.50.10310">
    <property type="entry name" value="Creatininase"/>
    <property type="match status" value="1"/>
</dbReference>
<evidence type="ECO:0000256" key="5">
    <source>
        <dbReference type="ARBA" id="ARBA00024029"/>
    </source>
</evidence>
<comment type="similarity">
    <text evidence="5">Belongs to the creatininase superfamily.</text>
</comment>
<proteinExistence type="inferred from homology"/>
<dbReference type="EMBL" id="AJ875019">
    <property type="protein sequence ID" value="CAI47654.1"/>
    <property type="molecule type" value="Genomic_DNA"/>
</dbReference>
<dbReference type="Pfam" id="PF02633">
    <property type="entry name" value="Creatininase"/>
    <property type="match status" value="1"/>
</dbReference>
<dbReference type="GO" id="GO:0009231">
    <property type="term" value="P:riboflavin biosynthetic process"/>
    <property type="evidence" value="ECO:0007669"/>
    <property type="project" value="TreeGrafter"/>
</dbReference>